<evidence type="ECO:0000313" key="2">
    <source>
        <dbReference type="Proteomes" id="UP000838756"/>
    </source>
</evidence>
<gene>
    <name evidence="1" type="primary">jg21146</name>
    <name evidence="1" type="ORF">PAEG_LOCUS27180</name>
</gene>
<organism evidence="1 2">
    <name type="scientific">Pararge aegeria aegeria</name>
    <dbReference type="NCBI Taxonomy" id="348720"/>
    <lineage>
        <taxon>Eukaryota</taxon>
        <taxon>Metazoa</taxon>
        <taxon>Ecdysozoa</taxon>
        <taxon>Arthropoda</taxon>
        <taxon>Hexapoda</taxon>
        <taxon>Insecta</taxon>
        <taxon>Pterygota</taxon>
        <taxon>Neoptera</taxon>
        <taxon>Endopterygota</taxon>
        <taxon>Lepidoptera</taxon>
        <taxon>Glossata</taxon>
        <taxon>Ditrysia</taxon>
        <taxon>Papilionoidea</taxon>
        <taxon>Nymphalidae</taxon>
        <taxon>Satyrinae</taxon>
        <taxon>Satyrini</taxon>
        <taxon>Parargina</taxon>
        <taxon>Pararge</taxon>
    </lineage>
</organism>
<dbReference type="OrthoDB" id="7480422at2759"/>
<protein>
    <submittedName>
        <fullName evidence="1">Jg21146 protein</fullName>
    </submittedName>
</protein>
<dbReference type="Proteomes" id="UP000838756">
    <property type="component" value="Unassembled WGS sequence"/>
</dbReference>
<dbReference type="AlphaFoldDB" id="A0A8S4SK76"/>
<proteinExistence type="predicted"/>
<evidence type="ECO:0000313" key="1">
    <source>
        <dbReference type="EMBL" id="CAH2268875.1"/>
    </source>
</evidence>
<comment type="caution">
    <text evidence="1">The sequence shown here is derived from an EMBL/GenBank/DDBJ whole genome shotgun (WGS) entry which is preliminary data.</text>
</comment>
<dbReference type="EMBL" id="CAKXAJ010026482">
    <property type="protein sequence ID" value="CAH2268875.1"/>
    <property type="molecule type" value="Genomic_DNA"/>
</dbReference>
<keyword evidence="2" id="KW-1185">Reference proteome</keyword>
<reference evidence="1" key="1">
    <citation type="submission" date="2022-03" db="EMBL/GenBank/DDBJ databases">
        <authorList>
            <person name="Lindestad O."/>
        </authorList>
    </citation>
    <scope>NUCLEOTIDE SEQUENCE</scope>
</reference>
<sequence length="113" mass="13106">MLCFRGVSRFFGQRREWYLLMRMAGDNENGFLFSSRTSRPRNKYHTHHLDAWYSSTNYNTRSFPTADAPSDVLPPNYNLGLLKGRINAGRITSLKAGNASVAPLVLQMFMWRW</sequence>
<name>A0A8S4SK76_9NEOP</name>
<accession>A0A8S4SK76</accession>